<dbReference type="EMBL" id="CP089983">
    <property type="protein sequence ID" value="WXB03525.1"/>
    <property type="molecule type" value="Genomic_DNA"/>
</dbReference>
<keyword evidence="3" id="KW-1185">Reference proteome</keyword>
<reference evidence="2" key="1">
    <citation type="submission" date="2021-12" db="EMBL/GenBank/DDBJ databases">
        <title>Discovery of the Pendulisporaceae a myxobacterial family with distinct sporulation behavior and unique specialized metabolism.</title>
        <authorList>
            <person name="Garcia R."/>
            <person name="Popoff A."/>
            <person name="Bader C.D."/>
            <person name="Loehr J."/>
            <person name="Walesch S."/>
            <person name="Walt C."/>
            <person name="Boldt J."/>
            <person name="Bunk B."/>
            <person name="Haeckl F.J.F.P.J."/>
            <person name="Gunesch A.P."/>
            <person name="Birkelbach J."/>
            <person name="Nuebel U."/>
            <person name="Pietschmann T."/>
            <person name="Bach T."/>
            <person name="Mueller R."/>
        </authorList>
    </citation>
    <scope>NUCLEOTIDE SEQUENCE</scope>
    <source>
        <strain evidence="2">MSr11367</strain>
    </source>
</reference>
<accession>A0ABZ2L2Q8</accession>
<evidence type="ECO:0000313" key="3">
    <source>
        <dbReference type="Proteomes" id="UP001374803"/>
    </source>
</evidence>
<gene>
    <name evidence="2" type="ORF">LVJ94_42305</name>
</gene>
<organism evidence="2 3">
    <name type="scientific">Pendulispora rubella</name>
    <dbReference type="NCBI Taxonomy" id="2741070"/>
    <lineage>
        <taxon>Bacteria</taxon>
        <taxon>Pseudomonadati</taxon>
        <taxon>Myxococcota</taxon>
        <taxon>Myxococcia</taxon>
        <taxon>Myxococcales</taxon>
        <taxon>Sorangiineae</taxon>
        <taxon>Pendulisporaceae</taxon>
        <taxon>Pendulispora</taxon>
    </lineage>
</organism>
<name>A0ABZ2L2Q8_9BACT</name>
<evidence type="ECO:0000256" key="1">
    <source>
        <dbReference type="SAM" id="MobiDB-lite"/>
    </source>
</evidence>
<feature type="region of interest" description="Disordered" evidence="1">
    <location>
        <begin position="53"/>
        <end position="81"/>
    </location>
</feature>
<sequence>MEPALLLVLAQRWRNIERLGAQIRREVALVGPEDQQRRGDARVLGARAHSLRRQFRRDQSIPRARTRQRRNDGERMPKAGGQDLLRAAVRISIQVRDAQLGADLVPEWRA</sequence>
<dbReference type="RefSeq" id="WP_394833155.1">
    <property type="nucleotide sequence ID" value="NZ_CP089929.1"/>
</dbReference>
<evidence type="ECO:0000313" key="2">
    <source>
        <dbReference type="EMBL" id="WXB03525.1"/>
    </source>
</evidence>
<proteinExistence type="predicted"/>
<protein>
    <submittedName>
        <fullName evidence="2">Uncharacterized protein</fullName>
    </submittedName>
</protein>
<dbReference type="Proteomes" id="UP001374803">
    <property type="component" value="Chromosome"/>
</dbReference>